<reference evidence="1" key="1">
    <citation type="journal article" date="2021" name="Proc. Natl. Acad. Sci. U.S.A.">
        <title>A Catalog of Tens of Thousands of Viruses from Human Metagenomes Reveals Hidden Associations with Chronic Diseases.</title>
        <authorList>
            <person name="Tisza M.J."/>
            <person name="Buck C.B."/>
        </authorList>
    </citation>
    <scope>NUCLEOTIDE SEQUENCE</scope>
    <source>
        <strain evidence="1">CtPuP5</strain>
    </source>
</reference>
<accession>A0A8S5L9W6</accession>
<name>A0A8S5L9W6_9CAUD</name>
<dbReference type="PROSITE" id="PS51257">
    <property type="entry name" value="PROKAR_LIPOPROTEIN"/>
    <property type="match status" value="1"/>
</dbReference>
<dbReference type="EMBL" id="BK014662">
    <property type="protein sequence ID" value="DAD66712.1"/>
    <property type="molecule type" value="Genomic_DNA"/>
</dbReference>
<organism evidence="1">
    <name type="scientific">Myoviridae sp. ctPuP5</name>
    <dbReference type="NCBI Taxonomy" id="2823543"/>
    <lineage>
        <taxon>Viruses</taxon>
        <taxon>Duplodnaviria</taxon>
        <taxon>Heunggongvirae</taxon>
        <taxon>Uroviricota</taxon>
        <taxon>Caudoviricetes</taxon>
    </lineage>
</organism>
<sequence length="52" mass="5905">MGEYKNIGIMAAMSACDMLSYNSLLIRRLSEHEEDNASLVVALQMIHLMKMM</sequence>
<evidence type="ECO:0000313" key="1">
    <source>
        <dbReference type="EMBL" id="DAD66712.1"/>
    </source>
</evidence>
<protein>
    <submittedName>
        <fullName evidence="1">Uncharacterized protein</fullName>
    </submittedName>
</protein>
<proteinExistence type="predicted"/>